<dbReference type="EMBL" id="MF063068">
    <property type="protein sequence ID" value="ARV77396.1"/>
    <property type="molecule type" value="Genomic_DNA"/>
</dbReference>
<dbReference type="PROSITE" id="PS51192">
    <property type="entry name" value="HELICASE_ATP_BIND_1"/>
    <property type="match status" value="1"/>
</dbReference>
<organism evidence="3 4">
    <name type="scientific">Pseudomonas phage Noxifer</name>
    <dbReference type="NCBI Taxonomy" id="2006684"/>
    <lineage>
        <taxon>Viruses</taxon>
        <taxon>Duplodnaviria</taxon>
        <taxon>Heunggongvirae</taxon>
        <taxon>Uroviricota</taxon>
        <taxon>Caudoviricetes</taxon>
        <taxon>Chimalliviridae</taxon>
        <taxon>Noxifervirus</taxon>
        <taxon>Noxifervirus noxifer</taxon>
    </lineage>
</organism>
<evidence type="ECO:0000259" key="2">
    <source>
        <dbReference type="PROSITE" id="PS51192"/>
    </source>
</evidence>
<dbReference type="Pfam" id="PF00271">
    <property type="entry name" value="Helicase_C"/>
    <property type="match status" value="1"/>
</dbReference>
<keyword evidence="3" id="KW-0347">Helicase</keyword>
<dbReference type="GO" id="GO:0005524">
    <property type="term" value="F:ATP binding"/>
    <property type="evidence" value="ECO:0007669"/>
    <property type="project" value="InterPro"/>
</dbReference>
<keyword evidence="3" id="KW-0067">ATP-binding</keyword>
<evidence type="ECO:0000313" key="4">
    <source>
        <dbReference type="Proteomes" id="UP000224829"/>
    </source>
</evidence>
<proteinExistence type="predicted"/>
<dbReference type="GO" id="GO:0004386">
    <property type="term" value="F:helicase activity"/>
    <property type="evidence" value="ECO:0007669"/>
    <property type="project" value="UniProtKB-KW"/>
</dbReference>
<protein>
    <submittedName>
        <fullName evidence="3">Putative SNF2 domain/DEAD-like helicase</fullName>
    </submittedName>
</protein>
<dbReference type="SUPFAM" id="SSF52540">
    <property type="entry name" value="P-loop containing nucleoside triphosphate hydrolases"/>
    <property type="match status" value="2"/>
</dbReference>
<dbReference type="InterPro" id="IPR001650">
    <property type="entry name" value="Helicase_C-like"/>
</dbReference>
<reference evidence="3 4" key="1">
    <citation type="submission" date="2017-05" db="EMBL/GenBank/DDBJ databases">
        <authorList>
            <person name="Song R."/>
            <person name="Chenine A.L."/>
            <person name="Ruprecht R.M."/>
        </authorList>
    </citation>
    <scope>NUCLEOTIDE SEQUENCE [LARGE SCALE GENOMIC DNA]</scope>
</reference>
<dbReference type="GO" id="GO:0031297">
    <property type="term" value="P:replication fork processing"/>
    <property type="evidence" value="ECO:0007669"/>
    <property type="project" value="TreeGrafter"/>
</dbReference>
<gene>
    <name evidence="3" type="ORF">NOXIFER_231</name>
</gene>
<dbReference type="Gene3D" id="3.40.50.300">
    <property type="entry name" value="P-loop containing nucleotide triphosphate hydrolases"/>
    <property type="match status" value="2"/>
</dbReference>
<dbReference type="GO" id="GO:0003677">
    <property type="term" value="F:DNA binding"/>
    <property type="evidence" value="ECO:0007669"/>
    <property type="project" value="InterPro"/>
</dbReference>
<keyword evidence="3" id="KW-0547">Nucleotide-binding</keyword>
<keyword evidence="1" id="KW-0378">Hydrolase</keyword>
<name>A0A1Y0T0D1_9CAUD</name>
<dbReference type="GO" id="GO:0016787">
    <property type="term" value="F:hydrolase activity"/>
    <property type="evidence" value="ECO:0007669"/>
    <property type="project" value="UniProtKB-KW"/>
</dbReference>
<dbReference type="SMART" id="SM00487">
    <property type="entry name" value="DEXDc"/>
    <property type="match status" value="1"/>
</dbReference>
<dbReference type="GO" id="GO:0006281">
    <property type="term" value="P:DNA repair"/>
    <property type="evidence" value="ECO:0007669"/>
    <property type="project" value="TreeGrafter"/>
</dbReference>
<evidence type="ECO:0000256" key="1">
    <source>
        <dbReference type="ARBA" id="ARBA00022801"/>
    </source>
</evidence>
<dbReference type="InterPro" id="IPR014001">
    <property type="entry name" value="Helicase_ATP-bd"/>
</dbReference>
<dbReference type="InterPro" id="IPR006935">
    <property type="entry name" value="Helicase/UvrB_N"/>
</dbReference>
<accession>A0A1Y0T0D1</accession>
<dbReference type="Pfam" id="PF04851">
    <property type="entry name" value="ResIII"/>
    <property type="match status" value="1"/>
</dbReference>
<keyword evidence="4" id="KW-1185">Reference proteome</keyword>
<sequence>MQQQLQMYSEPQVSRECYFDPTFQIEVPSVELFAGFRRAFGAINIKETNTDIIVEGIPADVMQRDMGRIWKTSKIAMHMFNQFGRHGFSFYKFFALDIVYMLDQLIESRSGVSVRVLKNIRDALYERTWLKNTLETEEKPKGRLNYDNFKRFHKQPLEHQLGFLEAYNYKVDQYGLNGYLLAGAAGSGKTMASLYVAEGIEADCVIVICPKNAVQRVWAKTVTEEYKKEQTFWTSDSGKPYNKERIVICHYESLDKLLQMVKSRQVFGNNMLIILDESHNLNEIKSQRTQLFIDLCKTTGCKNIIPASGTPVKAMGAELIPLLTVLDDLFTEQVQDRYKKIFGKDGNKGLDILKNRMGMISHKIEKSALKLDKPIMKRLPVKMPTGDLYTLEAIRKVMEAFIQERVEFYKKRRKDDERFWEKCLVLHEDTIRAAAQKMEYKKYRETLKTVIATPDPRFIGEEIAYTNFYEKKYIEPSLPKEMIKQFRDVKSIIKYTKLKIQGECLGRVLGRKRIECHVEMVKFLDFKGICDTTEKKTLVFTSFVEALTQAGDVCNKAGLNPLLVYGKTNNELASIVGRFEKEEKLNPLIATYNSLSTAVPLVMADTMIMVNAPFRAYIQEQAISRIHRIGADTQTTVYQAFLDTGDKPNISTRSTEILAWSMEQVEAIMGIKSPFAITESLEEFEVKMANQGGYDDILSFNQAVNSYFERADIDVTTDLPKETTQSTTFMGW</sequence>
<dbReference type="OrthoDB" id="4810at10239"/>
<dbReference type="Proteomes" id="UP000224829">
    <property type="component" value="Segment"/>
</dbReference>
<dbReference type="PANTHER" id="PTHR45766:SF6">
    <property type="entry name" value="SWI_SNF-RELATED MATRIX-ASSOCIATED ACTIN-DEPENDENT REGULATOR OF CHROMATIN SUBFAMILY A-LIKE PROTEIN 1"/>
    <property type="match status" value="1"/>
</dbReference>
<dbReference type="PANTHER" id="PTHR45766">
    <property type="entry name" value="DNA ANNEALING HELICASE AND ENDONUCLEASE ZRANB3 FAMILY MEMBER"/>
    <property type="match status" value="1"/>
</dbReference>
<feature type="domain" description="Helicase ATP-binding" evidence="2">
    <location>
        <begin position="170"/>
        <end position="329"/>
    </location>
</feature>
<evidence type="ECO:0000313" key="3">
    <source>
        <dbReference type="EMBL" id="ARV77396.1"/>
    </source>
</evidence>
<dbReference type="InterPro" id="IPR027417">
    <property type="entry name" value="P-loop_NTPase"/>
</dbReference>